<dbReference type="PANTHER" id="PTHR46825:SF7">
    <property type="entry name" value="D-ALANYL-D-ALANINE CARBOXYPEPTIDASE"/>
    <property type="match status" value="1"/>
</dbReference>
<protein>
    <submittedName>
        <fullName evidence="4">Class A beta-lactamase-related serine hydrolase</fullName>
    </submittedName>
</protein>
<accession>A0A5P2XGP7</accession>
<organism evidence="4 5">
    <name type="scientific">Streptomyces spectabilis</name>
    <dbReference type="NCBI Taxonomy" id="68270"/>
    <lineage>
        <taxon>Bacteria</taxon>
        <taxon>Bacillati</taxon>
        <taxon>Actinomycetota</taxon>
        <taxon>Actinomycetes</taxon>
        <taxon>Kitasatosporales</taxon>
        <taxon>Streptomycetaceae</taxon>
        <taxon>Streptomyces</taxon>
    </lineage>
</organism>
<evidence type="ECO:0000256" key="2">
    <source>
        <dbReference type="SAM" id="Phobius"/>
    </source>
</evidence>
<gene>
    <name evidence="4" type="ORF">CP982_32310</name>
</gene>
<dbReference type="KEGG" id="sspb:CP982_32310"/>
<keyword evidence="2" id="KW-0472">Membrane</keyword>
<dbReference type="InterPro" id="IPR001466">
    <property type="entry name" value="Beta-lactam-related"/>
</dbReference>
<dbReference type="AlphaFoldDB" id="A0A5P2XGP7"/>
<evidence type="ECO:0000259" key="3">
    <source>
        <dbReference type="Pfam" id="PF00144"/>
    </source>
</evidence>
<feature type="region of interest" description="Disordered" evidence="1">
    <location>
        <begin position="24"/>
        <end position="43"/>
    </location>
</feature>
<evidence type="ECO:0000313" key="5">
    <source>
        <dbReference type="Proteomes" id="UP000326505"/>
    </source>
</evidence>
<keyword evidence="2" id="KW-1133">Transmembrane helix</keyword>
<dbReference type="Gene3D" id="3.40.710.10">
    <property type="entry name" value="DD-peptidase/beta-lactamase superfamily"/>
    <property type="match status" value="1"/>
</dbReference>
<evidence type="ECO:0000313" key="4">
    <source>
        <dbReference type="EMBL" id="QEV62814.1"/>
    </source>
</evidence>
<dbReference type="OrthoDB" id="5177574at2"/>
<dbReference type="GO" id="GO:0016787">
    <property type="term" value="F:hydrolase activity"/>
    <property type="evidence" value="ECO:0007669"/>
    <property type="project" value="UniProtKB-KW"/>
</dbReference>
<proteinExistence type="predicted"/>
<sequence>MKGLGLRPNHPVPPGEFTVIDRSASVRSDRSDRSAVRARTGSSPRRRAVAAVAVLAAALGAAGTLPASAAPSHGPRDAVRKDIERLVTDAGFPAALVATADGAGRARHYTAGVADLRTKGKVPVDGRVRAGSNTKTFTATVVLQLVGEGKVDLDAPVEKYLPNLLRGDGVDGRAIKVRQLLQHTSGLPEYTAHILKDVFGKNRHTYYQPRDLLDIALKHKADFAPGKGWAYSNTNYVVAGLLIEKVTGRPLAEQLTERVIDRVGLRRTYFPGVGDEGIKGPHPRGYDAAEPGAPLKDVTKLDPSWGWAAGQLISTPGDLNRFFSALLGGKLLEPAQLAQMRTTVKVPDDLGYAKGARYGLGLIRTPLSCGGAMWGHGGSIPGSYTYPGVTEGGRAATIAVTANREPTLDAFAKADAVVDAALCRK</sequence>
<reference evidence="4 5" key="1">
    <citation type="submission" date="2017-09" db="EMBL/GenBank/DDBJ databases">
        <authorList>
            <person name="Lee N."/>
            <person name="Cho B.-K."/>
        </authorList>
    </citation>
    <scope>NUCLEOTIDE SEQUENCE [LARGE SCALE GENOMIC DNA]</scope>
    <source>
        <strain evidence="4 5">ATCC 27465</strain>
    </source>
</reference>
<dbReference type="Proteomes" id="UP000326505">
    <property type="component" value="Chromosome"/>
</dbReference>
<dbReference type="EMBL" id="CP023690">
    <property type="protein sequence ID" value="QEV62814.1"/>
    <property type="molecule type" value="Genomic_DNA"/>
</dbReference>
<keyword evidence="4" id="KW-0378">Hydrolase</keyword>
<dbReference type="SUPFAM" id="SSF56601">
    <property type="entry name" value="beta-lactamase/transpeptidase-like"/>
    <property type="match status" value="1"/>
</dbReference>
<dbReference type="PANTHER" id="PTHR46825">
    <property type="entry name" value="D-ALANYL-D-ALANINE-CARBOXYPEPTIDASE/ENDOPEPTIDASE AMPH"/>
    <property type="match status" value="1"/>
</dbReference>
<keyword evidence="2" id="KW-0812">Transmembrane</keyword>
<evidence type="ECO:0000256" key="1">
    <source>
        <dbReference type="SAM" id="MobiDB-lite"/>
    </source>
</evidence>
<feature type="domain" description="Beta-lactamase-related" evidence="3">
    <location>
        <begin position="80"/>
        <end position="420"/>
    </location>
</feature>
<name>A0A5P2XGP7_STRST</name>
<dbReference type="InterPro" id="IPR012338">
    <property type="entry name" value="Beta-lactam/transpept-like"/>
</dbReference>
<dbReference type="InterPro" id="IPR050491">
    <property type="entry name" value="AmpC-like"/>
</dbReference>
<feature type="transmembrane region" description="Helical" evidence="2">
    <location>
        <begin position="48"/>
        <end position="67"/>
    </location>
</feature>
<dbReference type="Pfam" id="PF00144">
    <property type="entry name" value="Beta-lactamase"/>
    <property type="match status" value="1"/>
</dbReference>